<dbReference type="Gene3D" id="3.30.70.890">
    <property type="entry name" value="GHMP kinase, C-terminal domain"/>
    <property type="match status" value="1"/>
</dbReference>
<evidence type="ECO:0000256" key="10">
    <source>
        <dbReference type="ARBA" id="ARBA00023166"/>
    </source>
</evidence>
<gene>
    <name evidence="17" type="primary">MVD1</name>
    <name evidence="17" type="ORF">GLX27_001877</name>
</gene>
<dbReference type="InterPro" id="IPR053859">
    <property type="entry name" value="MVD-like_N"/>
</dbReference>
<evidence type="ECO:0000256" key="12">
    <source>
        <dbReference type="ARBA" id="ARBA00023239"/>
    </source>
</evidence>
<dbReference type="GO" id="GO:0004163">
    <property type="term" value="F:diphosphomevalonate decarboxylase activity"/>
    <property type="evidence" value="ECO:0007669"/>
    <property type="project" value="UniProtKB-EC"/>
</dbReference>
<evidence type="ECO:0000256" key="6">
    <source>
        <dbReference type="ARBA" id="ARBA00022840"/>
    </source>
</evidence>
<reference evidence="17 18" key="1">
    <citation type="journal article" date="2020" name="Elife">
        <title>Loss of centromere function drives karyotype evolution in closely related Malassezia species.</title>
        <authorList>
            <person name="Sankaranarayanan S.R."/>
            <person name="Ianiri G."/>
            <person name="Coelho M.A."/>
            <person name="Reza M.H."/>
            <person name="Thimmappa B.C."/>
            <person name="Ganguly P."/>
            <person name="Vadnala R.N."/>
            <person name="Sun S."/>
            <person name="Siddharthan R."/>
            <person name="Tellgren-Roth C."/>
            <person name="Dawson T.L."/>
            <person name="Heitman J."/>
            <person name="Sanyal K."/>
        </authorList>
    </citation>
    <scope>NUCLEOTIDE SEQUENCE [LARGE SCALE GENOMIC DNA]</scope>
    <source>
        <strain evidence="17">CBS14141</strain>
    </source>
</reference>
<keyword evidence="11 14" id="KW-0753">Steroid metabolism</keyword>
<dbReference type="InterPro" id="IPR036554">
    <property type="entry name" value="GHMP_kinase_C_sf"/>
</dbReference>
<keyword evidence="12 13" id="KW-0456">Lyase</keyword>
<keyword evidence="5 13" id="KW-0547">Nucleotide-binding</keyword>
<proteinExistence type="inferred from homology"/>
<evidence type="ECO:0000256" key="5">
    <source>
        <dbReference type="ARBA" id="ARBA00022741"/>
    </source>
</evidence>
<keyword evidence="9 13" id="KW-0443">Lipid metabolism</keyword>
<dbReference type="InterPro" id="IPR005935">
    <property type="entry name" value="Mev_decarb"/>
</dbReference>
<keyword evidence="8 14" id="KW-0756">Sterol biosynthesis</keyword>
<keyword evidence="4 14" id="KW-0444">Lipid biosynthesis</keyword>
<evidence type="ECO:0000256" key="1">
    <source>
        <dbReference type="ARBA" id="ARBA00005055"/>
    </source>
</evidence>
<dbReference type="Pfam" id="PF18376">
    <property type="entry name" value="MDD_C"/>
    <property type="match status" value="1"/>
</dbReference>
<evidence type="ECO:0000256" key="2">
    <source>
        <dbReference type="ARBA" id="ARBA00008831"/>
    </source>
</evidence>
<evidence type="ECO:0000256" key="14">
    <source>
        <dbReference type="RuleBase" id="RU363086"/>
    </source>
</evidence>
<dbReference type="NCBIfam" id="TIGR01240">
    <property type="entry name" value="mevDPdecarb"/>
    <property type="match status" value="1"/>
</dbReference>
<accession>A0ABY8EP02</accession>
<feature type="domain" description="Mvd1 C-terminal" evidence="15">
    <location>
        <begin position="199"/>
        <end position="401"/>
    </location>
</feature>
<dbReference type="EC" id="4.1.1.33" evidence="3 13"/>
<dbReference type="InterPro" id="IPR041431">
    <property type="entry name" value="Mvd1_C"/>
</dbReference>
<dbReference type="InterPro" id="IPR014721">
    <property type="entry name" value="Ribsml_uS5_D2-typ_fold_subgr"/>
</dbReference>
<evidence type="ECO:0000313" key="17">
    <source>
        <dbReference type="EMBL" id="WFD47226.1"/>
    </source>
</evidence>
<dbReference type="PANTHER" id="PTHR10977">
    <property type="entry name" value="DIPHOSPHOMEVALONATE DECARBOXYLASE"/>
    <property type="match status" value="1"/>
</dbReference>
<evidence type="ECO:0000256" key="7">
    <source>
        <dbReference type="ARBA" id="ARBA00022955"/>
    </source>
</evidence>
<keyword evidence="7 14" id="KW-0752">Steroid biosynthesis</keyword>
<comment type="pathway">
    <text evidence="1 14">Isoprenoid biosynthesis; isopentenyl diphosphate biosynthesis via mevalonate pathway; isopentenyl diphosphate from (R)-mevalonate: step 3/3.</text>
</comment>
<comment type="catalytic activity">
    <reaction evidence="13 14">
        <text>(R)-5-diphosphomevalonate + ATP = isopentenyl diphosphate + ADP + phosphate + CO2</text>
        <dbReference type="Rhea" id="RHEA:23732"/>
        <dbReference type="ChEBI" id="CHEBI:16526"/>
        <dbReference type="ChEBI" id="CHEBI:30616"/>
        <dbReference type="ChEBI" id="CHEBI:43474"/>
        <dbReference type="ChEBI" id="CHEBI:57557"/>
        <dbReference type="ChEBI" id="CHEBI:128769"/>
        <dbReference type="ChEBI" id="CHEBI:456216"/>
        <dbReference type="EC" id="4.1.1.33"/>
    </reaction>
</comment>
<protein>
    <recommendedName>
        <fullName evidence="3 13">Diphosphomevalonate decarboxylase</fullName>
        <ecNumber evidence="3 13">4.1.1.33</ecNumber>
    </recommendedName>
</protein>
<keyword evidence="6 13" id="KW-0067">ATP-binding</keyword>
<evidence type="ECO:0000256" key="11">
    <source>
        <dbReference type="ARBA" id="ARBA00023221"/>
    </source>
</evidence>
<comment type="similarity">
    <text evidence="2 13 14">Belongs to the diphosphomevalonate decarboxylase family.</text>
</comment>
<evidence type="ECO:0000256" key="8">
    <source>
        <dbReference type="ARBA" id="ARBA00023011"/>
    </source>
</evidence>
<dbReference type="InterPro" id="IPR020568">
    <property type="entry name" value="Ribosomal_Su5_D2-typ_SF"/>
</dbReference>
<evidence type="ECO:0000256" key="4">
    <source>
        <dbReference type="ARBA" id="ARBA00022516"/>
    </source>
</evidence>
<evidence type="ECO:0000313" key="18">
    <source>
        <dbReference type="Proteomes" id="UP000818624"/>
    </source>
</evidence>
<keyword evidence="18" id="KW-1185">Reference proteome</keyword>
<dbReference type="Pfam" id="PF22700">
    <property type="entry name" value="MVD-like_N"/>
    <property type="match status" value="1"/>
</dbReference>
<dbReference type="PIRSF" id="PIRSF015950">
    <property type="entry name" value="Mev_P_decrbx"/>
    <property type="match status" value="1"/>
</dbReference>
<evidence type="ECO:0000259" key="15">
    <source>
        <dbReference type="Pfam" id="PF18376"/>
    </source>
</evidence>
<evidence type="ECO:0000256" key="3">
    <source>
        <dbReference type="ARBA" id="ARBA00012296"/>
    </source>
</evidence>
<evidence type="ECO:0000259" key="16">
    <source>
        <dbReference type="Pfam" id="PF22700"/>
    </source>
</evidence>
<dbReference type="Proteomes" id="UP000818624">
    <property type="component" value="Chromosome 2"/>
</dbReference>
<evidence type="ECO:0000256" key="13">
    <source>
        <dbReference type="PIRNR" id="PIRNR015950"/>
    </source>
</evidence>
<dbReference type="SUPFAM" id="SSF55060">
    <property type="entry name" value="GHMP Kinase, C-terminal domain"/>
    <property type="match status" value="1"/>
</dbReference>
<dbReference type="EMBL" id="CP046235">
    <property type="protein sequence ID" value="WFD47226.1"/>
    <property type="molecule type" value="Genomic_DNA"/>
</dbReference>
<dbReference type="SUPFAM" id="SSF54211">
    <property type="entry name" value="Ribosomal protein S5 domain 2-like"/>
    <property type="match status" value="1"/>
</dbReference>
<dbReference type="PANTHER" id="PTHR10977:SF3">
    <property type="entry name" value="DIPHOSPHOMEVALONATE DECARBOXYLASE"/>
    <property type="match status" value="1"/>
</dbReference>
<organism evidence="17 18">
    <name type="scientific">Malassezia furfur</name>
    <name type="common">Pityriasis versicolor infection agent</name>
    <name type="synonym">Pityrosporum furfur</name>
    <dbReference type="NCBI Taxonomy" id="55194"/>
    <lineage>
        <taxon>Eukaryota</taxon>
        <taxon>Fungi</taxon>
        <taxon>Dikarya</taxon>
        <taxon>Basidiomycota</taxon>
        <taxon>Ustilaginomycotina</taxon>
        <taxon>Malasseziomycetes</taxon>
        <taxon>Malasseziales</taxon>
        <taxon>Malasseziaceae</taxon>
        <taxon>Malassezia</taxon>
    </lineage>
</organism>
<dbReference type="Gene3D" id="3.30.230.10">
    <property type="match status" value="1"/>
</dbReference>
<sequence length="426" mass="46096">MAEVYQATCTAPVNIAVIKYWGKRDTRLILPTNDSLSVTLDQDHLRTVTTARADSSFQAGARLWLNGVEDEIKAGGRLDACLVELRRLRAEREAADASLPKMSEWGLHLCSENNFPTAAGLASSASGFAALAVTVATLYGLDDVLSPSQLSMIARRGSGSACRSVFGGFVAWESGTKDDGSDSLAVPVAERDHWPDLDVLICVVNDGKKGTSSTSGMQRTVETSPLLQHRIKHVVPERMAKMRDAIAQRDFGAFTALTTADSNDFHACCLDTAPPIFYMNDTSRGIVHLIEEANRARAEEGKEPLAAYTFDAGPNAVLYVRKGEDANTVLRLVRHYFPGADFEDTFNLLGGGAGASHRDDTEPQALPTLAASFNQEVIPVHPVGSVRRLIHTRVGDGPRVLERGLGKESLLKEDGTPVRLQRAKRA</sequence>
<feature type="domain" description="Diphosphomevalonate decarboxylase-like N-terminal" evidence="16">
    <location>
        <begin position="11"/>
        <end position="185"/>
    </location>
</feature>
<dbReference type="InterPro" id="IPR029765">
    <property type="entry name" value="Mev_diP_decarb"/>
</dbReference>
<evidence type="ECO:0000256" key="9">
    <source>
        <dbReference type="ARBA" id="ARBA00023098"/>
    </source>
</evidence>
<name>A0ABY8EP02_MALFU</name>
<keyword evidence="10 14" id="KW-1207">Sterol metabolism</keyword>